<evidence type="ECO:0000313" key="13">
    <source>
        <dbReference type="Proteomes" id="UP000770717"/>
    </source>
</evidence>
<dbReference type="Pfam" id="PF16332">
    <property type="entry name" value="DUF4962"/>
    <property type="match status" value="1"/>
</dbReference>
<keyword evidence="5 9" id="KW-1133">Transmembrane helix</keyword>
<feature type="domain" description="Heparinase II N-terminal" evidence="11">
    <location>
        <begin position="138"/>
        <end position="278"/>
    </location>
</feature>
<dbReference type="SUPFAM" id="SSF48230">
    <property type="entry name" value="Chondroitin AC/alginate lyase"/>
    <property type="match status" value="1"/>
</dbReference>
<evidence type="ECO:0000256" key="8">
    <source>
        <dbReference type="ARBA" id="ARBA00023235"/>
    </source>
</evidence>
<comment type="subcellular location">
    <subcellularLocation>
        <location evidence="1">Membrane</location>
        <topology evidence="1">Multi-pass membrane protein</topology>
    </subcellularLocation>
</comment>
<dbReference type="PANTHER" id="PTHR15532:SF3">
    <property type="entry name" value="DERMATAN-SULFATE EPIMERASE"/>
    <property type="match status" value="1"/>
</dbReference>
<evidence type="ECO:0000256" key="5">
    <source>
        <dbReference type="ARBA" id="ARBA00022989"/>
    </source>
</evidence>
<dbReference type="InterPro" id="IPR052447">
    <property type="entry name" value="Dermatan-Sulfate_Isomerase"/>
</dbReference>
<name>A0A8J6B516_ELECQ</name>
<dbReference type="EMBL" id="WNTK01007349">
    <property type="protein sequence ID" value="KAG9463289.1"/>
    <property type="molecule type" value="Genomic_DNA"/>
</dbReference>
<proteinExistence type="inferred from homology"/>
<keyword evidence="6 9" id="KW-0472">Membrane</keyword>
<feature type="transmembrane region" description="Helical" evidence="9">
    <location>
        <begin position="598"/>
        <end position="616"/>
    </location>
</feature>
<feature type="signal peptide" evidence="10">
    <location>
        <begin position="1"/>
        <end position="24"/>
    </location>
</feature>
<evidence type="ECO:0000256" key="10">
    <source>
        <dbReference type="SAM" id="SignalP"/>
    </source>
</evidence>
<accession>A0A8J6B516</accession>
<dbReference type="Gene3D" id="1.50.10.100">
    <property type="entry name" value="Chondroitin AC/alginate lyase"/>
    <property type="match status" value="1"/>
</dbReference>
<evidence type="ECO:0000259" key="11">
    <source>
        <dbReference type="Pfam" id="PF16332"/>
    </source>
</evidence>
<comment type="similarity">
    <text evidence="2">Belongs to the dermatan-sulfate isomerase family.</text>
</comment>
<protein>
    <recommendedName>
        <fullName evidence="11">Heparinase II N-terminal domain-containing protein</fullName>
    </recommendedName>
</protein>
<evidence type="ECO:0000256" key="6">
    <source>
        <dbReference type="ARBA" id="ARBA00023136"/>
    </source>
</evidence>
<organism evidence="12 13">
    <name type="scientific">Eleutherodactylus coqui</name>
    <name type="common">Puerto Rican coqui</name>
    <dbReference type="NCBI Taxonomy" id="57060"/>
    <lineage>
        <taxon>Eukaryota</taxon>
        <taxon>Metazoa</taxon>
        <taxon>Chordata</taxon>
        <taxon>Craniata</taxon>
        <taxon>Vertebrata</taxon>
        <taxon>Euteleostomi</taxon>
        <taxon>Amphibia</taxon>
        <taxon>Batrachia</taxon>
        <taxon>Anura</taxon>
        <taxon>Neobatrachia</taxon>
        <taxon>Hyloidea</taxon>
        <taxon>Eleutherodactylidae</taxon>
        <taxon>Eleutherodactylinae</taxon>
        <taxon>Eleutherodactylus</taxon>
        <taxon>Eleutherodactylus</taxon>
    </lineage>
</organism>
<dbReference type="AlphaFoldDB" id="A0A8J6B516"/>
<keyword evidence="3 9" id="KW-0812">Transmembrane</keyword>
<keyword evidence="13" id="KW-1185">Reference proteome</keyword>
<comment type="caution">
    <text evidence="12">The sequence shown here is derived from an EMBL/GenBank/DDBJ whole genome shotgun (WGS) entry which is preliminary data.</text>
</comment>
<dbReference type="InterPro" id="IPR008929">
    <property type="entry name" value="Chondroitin_lyas"/>
</dbReference>
<gene>
    <name evidence="12" type="ORF">GDO78_022039</name>
</gene>
<sequence>MRTHTWAAPRVFFIYVLCCAIVHGSKDGTNAQSPFLNAKYDGYPMLYFSKGEVEKLRAQAVGTHQHIASRINNAVHTMLTNPTEYLPHWDPKHFSARWNEIYGNNLGALAIYCVLNPDNTEALGLAREYMERMAAQPSFAMAYDFLYNLLSKHQKETFLEVIANASSYMYDTSYRRGWGFQYIHNHQPTNCVALLTASLVMMNQGYLQEAYFWTKQVLTIMEKSIVLLNDVTDGSLYEGVAYGSYTTRSLFQYMFLVQRHFNINHFNHPWLKEHFAFKYRTILPGFQRSIAIADFNYNWFYGPESQLVFLDRFVMRNGSGNWLAEQIQLNRIQEGPGTPSKGQRWCTLHTEFLWYDASLPSTPPPDYGIPKLHHFEDWGVAIYAKVVADRQRIVFDKTSSIKSSSPAETKDYVGVVEQNLPHFKPVFQELEKQILSHVKNTASFWETAERLLRFSDKRNTEEAIEKLFSISQQQKETGKVKKNKKGPRNYKFLNAVPDLFAQIEVNEKQTRQKAMAMAQSEIPINEDEAMKDLLDFVDEPSLRQKSSTSNRQHMLTTYYKSSSISASYTRLFLILNIAIFIVLLALQLSRFLRTKRKRCLYAILFIDCCILIWLYSSCYRTQLNMMLNLCRNRDISSV</sequence>
<reference evidence="12" key="1">
    <citation type="thesis" date="2020" institute="ProQuest LLC" country="789 East Eisenhower Parkway, Ann Arbor, MI, USA">
        <title>Comparative Genomics and Chromosome Evolution.</title>
        <authorList>
            <person name="Mudd A.B."/>
        </authorList>
    </citation>
    <scope>NUCLEOTIDE SEQUENCE</scope>
    <source>
        <strain evidence="12">HN-11 Male</strain>
        <tissue evidence="12">Kidney and liver</tissue>
    </source>
</reference>
<evidence type="ECO:0000256" key="4">
    <source>
        <dbReference type="ARBA" id="ARBA00022729"/>
    </source>
</evidence>
<evidence type="ECO:0000256" key="3">
    <source>
        <dbReference type="ARBA" id="ARBA00022692"/>
    </source>
</evidence>
<keyword evidence="8" id="KW-0413">Isomerase</keyword>
<evidence type="ECO:0000313" key="12">
    <source>
        <dbReference type="EMBL" id="KAG9463289.1"/>
    </source>
</evidence>
<evidence type="ECO:0000256" key="2">
    <source>
        <dbReference type="ARBA" id="ARBA00006556"/>
    </source>
</evidence>
<dbReference type="OrthoDB" id="5946629at2759"/>
<dbReference type="Proteomes" id="UP000770717">
    <property type="component" value="Unassembled WGS sequence"/>
</dbReference>
<dbReference type="GO" id="GO:0047757">
    <property type="term" value="F:chondroitin-glucuronate 5-epimerase activity"/>
    <property type="evidence" value="ECO:0007669"/>
    <property type="project" value="TreeGrafter"/>
</dbReference>
<dbReference type="PANTHER" id="PTHR15532">
    <property type="match status" value="1"/>
</dbReference>
<evidence type="ECO:0000256" key="9">
    <source>
        <dbReference type="SAM" id="Phobius"/>
    </source>
</evidence>
<keyword evidence="4 10" id="KW-0732">Signal</keyword>
<feature type="chain" id="PRO_5035148150" description="Heparinase II N-terminal domain-containing protein" evidence="10">
    <location>
        <begin position="25"/>
        <end position="638"/>
    </location>
</feature>
<keyword evidence="7" id="KW-0325">Glycoprotein</keyword>
<feature type="transmembrane region" description="Helical" evidence="9">
    <location>
        <begin position="568"/>
        <end position="586"/>
    </location>
</feature>
<dbReference type="GO" id="GO:0016020">
    <property type="term" value="C:membrane"/>
    <property type="evidence" value="ECO:0007669"/>
    <property type="project" value="UniProtKB-SubCell"/>
</dbReference>
<dbReference type="InterPro" id="IPR032518">
    <property type="entry name" value="HepII_N"/>
</dbReference>
<evidence type="ECO:0000256" key="1">
    <source>
        <dbReference type="ARBA" id="ARBA00004141"/>
    </source>
</evidence>
<evidence type="ECO:0000256" key="7">
    <source>
        <dbReference type="ARBA" id="ARBA00023180"/>
    </source>
</evidence>